<dbReference type="SUPFAM" id="SSF55048">
    <property type="entry name" value="Probable ACP-binding domain of malonyl-CoA ACP transacylase"/>
    <property type="match status" value="1"/>
</dbReference>
<comment type="caution">
    <text evidence="2">The sequence shown here is derived from an EMBL/GenBank/DDBJ whole genome shotgun (WGS) entry which is preliminary data.</text>
</comment>
<sequence>MLSSLSLEELISWSVSGSDERGFMLSVNATCKKLAQLVAAVNARRHEDYVEVACYNGPRKYVLVESAAAIHFLEELVATNQDFQGSVRVKAELARGLNWCDPVVHLKTCIETQSYDGPISTGTYTKTGVFEQAVGRLTERLPECAWLEAGHGSSAVQILRDFHGTSAEQQIVSLQLTTPNLMCLLSGLTADLCNSNYQFHSGGFQRAQKGYILLMLPPY</sequence>
<evidence type="ECO:0000256" key="1">
    <source>
        <dbReference type="ARBA" id="ARBA00022679"/>
    </source>
</evidence>
<dbReference type="InterPro" id="IPR016036">
    <property type="entry name" value="Malonyl_transacylase_ACP-bd"/>
</dbReference>
<protein>
    <submittedName>
        <fullName evidence="2">Uncharacterized protein</fullName>
    </submittedName>
</protein>
<dbReference type="GO" id="GO:0016740">
    <property type="term" value="F:transferase activity"/>
    <property type="evidence" value="ECO:0007669"/>
    <property type="project" value="UniProtKB-KW"/>
</dbReference>
<dbReference type="Gene3D" id="3.30.70.250">
    <property type="entry name" value="Malonyl-CoA ACP transacylase, ACP-binding"/>
    <property type="match status" value="1"/>
</dbReference>
<dbReference type="EMBL" id="JAIBSC010000106">
    <property type="protein sequence ID" value="KAH1897528.1"/>
    <property type="molecule type" value="Genomic_DNA"/>
</dbReference>
<name>A0A9P8NBS7_ASPFM</name>
<proteinExistence type="predicted"/>
<organism evidence="2 3">
    <name type="scientific">Aspergillus fumigatus</name>
    <name type="common">Neosartorya fumigata</name>
    <dbReference type="NCBI Taxonomy" id="746128"/>
    <lineage>
        <taxon>Eukaryota</taxon>
        <taxon>Fungi</taxon>
        <taxon>Dikarya</taxon>
        <taxon>Ascomycota</taxon>
        <taxon>Pezizomycotina</taxon>
        <taxon>Eurotiomycetes</taxon>
        <taxon>Eurotiomycetidae</taxon>
        <taxon>Eurotiales</taxon>
        <taxon>Aspergillaceae</taxon>
        <taxon>Aspergillus</taxon>
        <taxon>Aspergillus subgen. Fumigati</taxon>
    </lineage>
</organism>
<gene>
    <name evidence="2" type="ORF">KXV57_000690</name>
</gene>
<evidence type="ECO:0000313" key="2">
    <source>
        <dbReference type="EMBL" id="KAH1897528.1"/>
    </source>
</evidence>
<keyword evidence="1" id="KW-0808">Transferase</keyword>
<dbReference type="AlphaFoldDB" id="A0A9P8NBS7"/>
<accession>A0A9P8NBS7</accession>
<evidence type="ECO:0000313" key="3">
    <source>
        <dbReference type="Proteomes" id="UP000813423"/>
    </source>
</evidence>
<dbReference type="Proteomes" id="UP000813423">
    <property type="component" value="Unassembled WGS sequence"/>
</dbReference>
<reference evidence="2" key="1">
    <citation type="submission" date="2021-08" db="EMBL/GenBank/DDBJ databases">
        <title>Global Aspergillus fumigatus from environmental and clinical sources.</title>
        <authorList>
            <person name="Barber A."/>
            <person name="Sae-Ong T."/>
        </authorList>
    </citation>
    <scope>NUCLEOTIDE SEQUENCE</scope>
    <source>
        <strain evidence="2">NRZ-2016-071</strain>
    </source>
</reference>